<reference evidence="1" key="2">
    <citation type="submission" date="2020-05" db="UniProtKB">
        <authorList>
            <consortium name="EnsemblMetazoa"/>
        </authorList>
    </citation>
    <scope>IDENTIFICATION</scope>
    <source>
        <strain evidence="1">IAEA</strain>
    </source>
</reference>
<protein>
    <submittedName>
        <fullName evidence="1">Uncharacterized protein</fullName>
    </submittedName>
</protein>
<dbReference type="EnsemblMetazoa" id="GPPI012459-RA">
    <property type="protein sequence ID" value="GPPI012459-PA"/>
    <property type="gene ID" value="GPPI012459"/>
</dbReference>
<name>A0A1B0AXY7_9MUSC</name>
<sequence>MCEIVHMQAGQYGNQIGDNWELCSGRIRIPNMQTWFLPKSLMGYAYFFDVYSGQENKRIRPADQSHLGVNNNIVLLLNYTIADKKDLIKTEIPKGAYEKRPFHDVGVHFSATVRKENKVVAFLHAHVGVQPLDNFRNYSADAFYNVRSHLSDDKMGQPVAVAH</sequence>
<reference evidence="2" key="1">
    <citation type="submission" date="2015-01" db="EMBL/GenBank/DDBJ databases">
        <authorList>
            <person name="Aksoy S."/>
            <person name="Warren W."/>
            <person name="Wilson R.K."/>
        </authorList>
    </citation>
    <scope>NUCLEOTIDE SEQUENCE [LARGE SCALE GENOMIC DNA]</scope>
    <source>
        <strain evidence="2">IAEA</strain>
    </source>
</reference>
<keyword evidence="2" id="KW-1185">Reference proteome</keyword>
<dbReference type="Proteomes" id="UP000092460">
    <property type="component" value="Unassembled WGS sequence"/>
</dbReference>
<evidence type="ECO:0000313" key="1">
    <source>
        <dbReference type="EnsemblMetazoa" id="GPPI012459-PA"/>
    </source>
</evidence>
<dbReference type="VEuPathDB" id="VectorBase:GPPI012459"/>
<dbReference type="AlphaFoldDB" id="A0A1B0AXY7"/>
<dbReference type="EMBL" id="JXJN01005452">
    <property type="status" value="NOT_ANNOTATED_CDS"/>
    <property type="molecule type" value="Genomic_DNA"/>
</dbReference>
<dbReference type="EMBL" id="JXJN01005453">
    <property type="status" value="NOT_ANNOTATED_CDS"/>
    <property type="molecule type" value="Genomic_DNA"/>
</dbReference>
<proteinExistence type="predicted"/>
<organism evidence="1 2">
    <name type="scientific">Glossina palpalis gambiensis</name>
    <dbReference type="NCBI Taxonomy" id="67801"/>
    <lineage>
        <taxon>Eukaryota</taxon>
        <taxon>Metazoa</taxon>
        <taxon>Ecdysozoa</taxon>
        <taxon>Arthropoda</taxon>
        <taxon>Hexapoda</taxon>
        <taxon>Insecta</taxon>
        <taxon>Pterygota</taxon>
        <taxon>Neoptera</taxon>
        <taxon>Endopterygota</taxon>
        <taxon>Diptera</taxon>
        <taxon>Brachycera</taxon>
        <taxon>Muscomorpha</taxon>
        <taxon>Hippoboscoidea</taxon>
        <taxon>Glossinidae</taxon>
        <taxon>Glossina</taxon>
    </lineage>
</organism>
<accession>A0A1B0AXY7</accession>
<evidence type="ECO:0000313" key="2">
    <source>
        <dbReference type="Proteomes" id="UP000092460"/>
    </source>
</evidence>